<name>A0A3E4F4N5_9FIRM</name>
<evidence type="ECO:0000313" key="15">
    <source>
        <dbReference type="Proteomes" id="UP000260664"/>
    </source>
</evidence>
<dbReference type="InterPro" id="IPR004107">
    <property type="entry name" value="Integrase_SAM-like_N"/>
</dbReference>
<evidence type="ECO:0000259" key="12">
    <source>
        <dbReference type="PROSITE" id="PS51898"/>
    </source>
</evidence>
<evidence type="ECO:0000259" key="13">
    <source>
        <dbReference type="PROSITE" id="PS51900"/>
    </source>
</evidence>
<feature type="domain" description="Core-binding (CB)" evidence="13">
    <location>
        <begin position="48"/>
        <end position="130"/>
    </location>
</feature>
<gene>
    <name evidence="14" type="ORF">DXD84_08570</name>
</gene>
<accession>A0A3E4F4N5</accession>
<dbReference type="PROSITE" id="PS51898">
    <property type="entry name" value="TYR_RECOMBINASE"/>
    <property type="match status" value="1"/>
</dbReference>
<dbReference type="EMBL" id="QSOI01000009">
    <property type="protein sequence ID" value="RGI83933.1"/>
    <property type="molecule type" value="Genomic_DNA"/>
</dbReference>
<evidence type="ECO:0000256" key="1">
    <source>
        <dbReference type="ARBA" id="ARBA00003283"/>
    </source>
</evidence>
<organism evidence="14 15">
    <name type="scientific">Dorea formicigenerans</name>
    <dbReference type="NCBI Taxonomy" id="39486"/>
    <lineage>
        <taxon>Bacteria</taxon>
        <taxon>Bacillati</taxon>
        <taxon>Bacillota</taxon>
        <taxon>Clostridia</taxon>
        <taxon>Lachnospirales</taxon>
        <taxon>Lachnospiraceae</taxon>
        <taxon>Dorea</taxon>
    </lineage>
</organism>
<evidence type="ECO:0000256" key="7">
    <source>
        <dbReference type="ARBA" id="ARBA00022908"/>
    </source>
</evidence>
<comment type="function">
    <text evidence="1">Site-specific tyrosine recombinase, which acts by catalyzing the cutting and rejoining of the recombining DNA molecules.</text>
</comment>
<evidence type="ECO:0000256" key="8">
    <source>
        <dbReference type="ARBA" id="ARBA00023125"/>
    </source>
</evidence>
<dbReference type="Gene3D" id="1.10.150.130">
    <property type="match status" value="1"/>
</dbReference>
<dbReference type="InterPro" id="IPR002104">
    <property type="entry name" value="Integrase_catalytic"/>
</dbReference>
<dbReference type="InterPro" id="IPR044068">
    <property type="entry name" value="CB"/>
</dbReference>
<dbReference type="InterPro" id="IPR050090">
    <property type="entry name" value="Tyrosine_recombinase_XerCD"/>
</dbReference>
<dbReference type="SUPFAM" id="SSF56349">
    <property type="entry name" value="DNA breaking-rejoining enzymes"/>
    <property type="match status" value="1"/>
</dbReference>
<comment type="subcellular location">
    <subcellularLocation>
        <location evidence="2">Cytoplasm</location>
    </subcellularLocation>
</comment>
<dbReference type="GO" id="GO:0006310">
    <property type="term" value="P:DNA recombination"/>
    <property type="evidence" value="ECO:0007669"/>
    <property type="project" value="UniProtKB-KW"/>
</dbReference>
<dbReference type="InterPro" id="IPR011010">
    <property type="entry name" value="DNA_brk_join_enz"/>
</dbReference>
<dbReference type="RefSeq" id="WP_117495145.1">
    <property type="nucleotide sequence ID" value="NZ_QSOI01000009.1"/>
</dbReference>
<keyword evidence="4" id="KW-0963">Cytoplasm</keyword>
<evidence type="ECO:0000256" key="10">
    <source>
        <dbReference type="ARBA" id="ARBA00023306"/>
    </source>
</evidence>
<evidence type="ECO:0000256" key="5">
    <source>
        <dbReference type="ARBA" id="ARBA00022618"/>
    </source>
</evidence>
<comment type="similarity">
    <text evidence="3">Belongs to the 'phage' integrase family.</text>
</comment>
<dbReference type="PROSITE" id="PS51900">
    <property type="entry name" value="CB"/>
    <property type="match status" value="1"/>
</dbReference>
<keyword evidence="6" id="KW-0159">Chromosome partition</keyword>
<dbReference type="InterPro" id="IPR013762">
    <property type="entry name" value="Integrase-like_cat_sf"/>
</dbReference>
<dbReference type="InterPro" id="IPR010998">
    <property type="entry name" value="Integrase_recombinase_N"/>
</dbReference>
<keyword evidence="9" id="KW-0233">DNA recombination</keyword>
<proteinExistence type="inferred from homology"/>
<dbReference type="GO" id="GO:0007059">
    <property type="term" value="P:chromosome segregation"/>
    <property type="evidence" value="ECO:0007669"/>
    <property type="project" value="UniProtKB-KW"/>
</dbReference>
<dbReference type="PANTHER" id="PTHR30349:SF77">
    <property type="entry name" value="TYROSINE RECOMBINASE XERC"/>
    <property type="match status" value="1"/>
</dbReference>
<feature type="domain" description="Tyr recombinase" evidence="12">
    <location>
        <begin position="151"/>
        <end position="324"/>
    </location>
</feature>
<evidence type="ECO:0000256" key="9">
    <source>
        <dbReference type="ARBA" id="ARBA00023172"/>
    </source>
</evidence>
<keyword evidence="8 11" id="KW-0238">DNA-binding</keyword>
<dbReference type="Gene3D" id="1.10.443.10">
    <property type="entry name" value="Intergrase catalytic core"/>
    <property type="match status" value="1"/>
</dbReference>
<dbReference type="AlphaFoldDB" id="A0A3E4F4N5"/>
<sequence>MEQKIMEVLRRMQPVLEEGLLRELKNVLHMVFAGCDVAQKAEIQCLDNSWRIDMEDYLMSKALEGKSVDTVKRYRYELSRLLSYINKPVADITDGDISGYMRAYKSIREVQNSTLKGVRAVYSSFFVWLRDRDRVRRNPMVLVESIKVEKRVKRPFTDTEREQLLRSCATIRDKAMMEFLYSTAVRVSELASLNIDDIRWSSKDLIVYGKGRKERTVYLNERTNMYLQEYLQSRADNNPALFVGLKSPHNRLSKAGIEDMIRRTGERAGVEKAHPHRFRGTSITNAINRGMPLQEASIMAGHAKTETTMLYCNVDQESVKYHHKKYLSA</sequence>
<dbReference type="GO" id="GO:0003677">
    <property type="term" value="F:DNA binding"/>
    <property type="evidence" value="ECO:0007669"/>
    <property type="project" value="UniProtKB-UniRule"/>
</dbReference>
<dbReference type="Pfam" id="PF00589">
    <property type="entry name" value="Phage_integrase"/>
    <property type="match status" value="1"/>
</dbReference>
<dbReference type="PANTHER" id="PTHR30349">
    <property type="entry name" value="PHAGE INTEGRASE-RELATED"/>
    <property type="match status" value="1"/>
</dbReference>
<evidence type="ECO:0000256" key="2">
    <source>
        <dbReference type="ARBA" id="ARBA00004496"/>
    </source>
</evidence>
<keyword evidence="10" id="KW-0131">Cell cycle</keyword>
<comment type="caution">
    <text evidence="14">The sequence shown here is derived from an EMBL/GenBank/DDBJ whole genome shotgun (WGS) entry which is preliminary data.</text>
</comment>
<dbReference type="Pfam" id="PF13495">
    <property type="entry name" value="Phage_int_SAM_4"/>
    <property type="match status" value="1"/>
</dbReference>
<keyword evidence="5" id="KW-0132">Cell division</keyword>
<evidence type="ECO:0000256" key="6">
    <source>
        <dbReference type="ARBA" id="ARBA00022829"/>
    </source>
</evidence>
<dbReference type="GO" id="GO:0051301">
    <property type="term" value="P:cell division"/>
    <property type="evidence" value="ECO:0007669"/>
    <property type="project" value="UniProtKB-KW"/>
</dbReference>
<evidence type="ECO:0000256" key="4">
    <source>
        <dbReference type="ARBA" id="ARBA00022490"/>
    </source>
</evidence>
<reference evidence="14 15" key="1">
    <citation type="submission" date="2018-08" db="EMBL/GenBank/DDBJ databases">
        <title>A genome reference for cultivated species of the human gut microbiota.</title>
        <authorList>
            <person name="Zou Y."/>
            <person name="Xue W."/>
            <person name="Luo G."/>
        </authorList>
    </citation>
    <scope>NUCLEOTIDE SEQUENCE [LARGE SCALE GENOMIC DNA]</scope>
    <source>
        <strain evidence="14 15">TM09-19AC</strain>
    </source>
</reference>
<evidence type="ECO:0000256" key="3">
    <source>
        <dbReference type="ARBA" id="ARBA00008857"/>
    </source>
</evidence>
<dbReference type="GO" id="GO:0005737">
    <property type="term" value="C:cytoplasm"/>
    <property type="evidence" value="ECO:0007669"/>
    <property type="project" value="UniProtKB-SubCell"/>
</dbReference>
<dbReference type="GO" id="GO:0015074">
    <property type="term" value="P:DNA integration"/>
    <property type="evidence" value="ECO:0007669"/>
    <property type="project" value="UniProtKB-KW"/>
</dbReference>
<keyword evidence="7" id="KW-0229">DNA integration</keyword>
<evidence type="ECO:0000256" key="11">
    <source>
        <dbReference type="PROSITE-ProRule" id="PRU01248"/>
    </source>
</evidence>
<dbReference type="Proteomes" id="UP000260664">
    <property type="component" value="Unassembled WGS sequence"/>
</dbReference>
<evidence type="ECO:0000313" key="14">
    <source>
        <dbReference type="EMBL" id="RGI83933.1"/>
    </source>
</evidence>
<evidence type="ECO:0008006" key="16">
    <source>
        <dbReference type="Google" id="ProtNLM"/>
    </source>
</evidence>
<protein>
    <recommendedName>
        <fullName evidence="16">Integrase</fullName>
    </recommendedName>
</protein>